<accession>A0ACC0TWY4</accession>
<keyword evidence="2" id="KW-1185">Reference proteome</keyword>
<reference evidence="1" key="1">
    <citation type="submission" date="2021-03" db="EMBL/GenBank/DDBJ databases">
        <title>Evolutionary priming and transition to the ectomycorrhizal habit in an iconic lineage of mushroom-forming fungi: is preadaptation a requirement?</title>
        <authorList>
            <consortium name="DOE Joint Genome Institute"/>
            <person name="Looney B.P."/>
            <person name="Miyauchi S."/>
            <person name="Morin E."/>
            <person name="Drula E."/>
            <person name="Courty P.E."/>
            <person name="Chicoki N."/>
            <person name="Fauchery L."/>
            <person name="Kohler A."/>
            <person name="Kuo A."/>
            <person name="LaButti K."/>
            <person name="Pangilinan J."/>
            <person name="Lipzen A."/>
            <person name="Riley R."/>
            <person name="Andreopoulos W."/>
            <person name="He G."/>
            <person name="Johnson J."/>
            <person name="Barry K.W."/>
            <person name="Grigoriev I.V."/>
            <person name="Nagy L."/>
            <person name="Hibbett D."/>
            <person name="Henrissat B."/>
            <person name="Matheny P.B."/>
            <person name="Labbe J."/>
            <person name="Martin A.F."/>
        </authorList>
    </citation>
    <scope>NUCLEOTIDE SEQUENCE</scope>
    <source>
        <strain evidence="1">BPL698</strain>
    </source>
</reference>
<gene>
    <name evidence="1" type="ORF">F5148DRAFT_1152263</name>
</gene>
<name>A0ACC0TWY4_9AGAM</name>
<comment type="caution">
    <text evidence="1">The sequence shown here is derived from an EMBL/GenBank/DDBJ whole genome shotgun (WGS) entry which is preliminary data.</text>
</comment>
<organism evidence="1 2">
    <name type="scientific">Russula earlei</name>
    <dbReference type="NCBI Taxonomy" id="71964"/>
    <lineage>
        <taxon>Eukaryota</taxon>
        <taxon>Fungi</taxon>
        <taxon>Dikarya</taxon>
        <taxon>Basidiomycota</taxon>
        <taxon>Agaricomycotina</taxon>
        <taxon>Agaricomycetes</taxon>
        <taxon>Russulales</taxon>
        <taxon>Russulaceae</taxon>
        <taxon>Russula</taxon>
    </lineage>
</organism>
<proteinExistence type="predicted"/>
<protein>
    <submittedName>
        <fullName evidence="1">Uncharacterized protein</fullName>
    </submittedName>
</protein>
<dbReference type="Proteomes" id="UP001207468">
    <property type="component" value="Unassembled WGS sequence"/>
</dbReference>
<dbReference type="EMBL" id="JAGFNK010000343">
    <property type="protein sequence ID" value="KAI9452265.1"/>
    <property type="molecule type" value="Genomic_DNA"/>
</dbReference>
<sequence>MPAPPRKKARTCSVEVEEIDDMDSPGWTVAGSFETPNSKKKAGNVKRSPVYLFYEVISKGSHGSLGEDGDVHYCCLHGIHKMCTIKKKMRTNVIQFIGGWVDTHNSQTSFLWLMTFYAFLALLLPLSRYSLVDRT</sequence>
<evidence type="ECO:0000313" key="2">
    <source>
        <dbReference type="Proteomes" id="UP001207468"/>
    </source>
</evidence>
<evidence type="ECO:0000313" key="1">
    <source>
        <dbReference type="EMBL" id="KAI9452265.1"/>
    </source>
</evidence>